<organism evidence="2 3">
    <name type="scientific">Trametes coccinea (strain BRFM310)</name>
    <name type="common">Pycnoporus coccineus</name>
    <dbReference type="NCBI Taxonomy" id="1353009"/>
    <lineage>
        <taxon>Eukaryota</taxon>
        <taxon>Fungi</taxon>
        <taxon>Dikarya</taxon>
        <taxon>Basidiomycota</taxon>
        <taxon>Agaricomycotina</taxon>
        <taxon>Agaricomycetes</taxon>
        <taxon>Polyporales</taxon>
        <taxon>Polyporaceae</taxon>
        <taxon>Trametes</taxon>
    </lineage>
</organism>
<evidence type="ECO:0000313" key="3">
    <source>
        <dbReference type="Proteomes" id="UP000193067"/>
    </source>
</evidence>
<feature type="region of interest" description="Disordered" evidence="1">
    <location>
        <begin position="252"/>
        <end position="276"/>
    </location>
</feature>
<dbReference type="PANTHER" id="PTHR46579">
    <property type="entry name" value="F5/8 TYPE C DOMAIN-CONTAINING PROTEIN-RELATED"/>
    <property type="match status" value="1"/>
</dbReference>
<evidence type="ECO:0000313" key="2">
    <source>
        <dbReference type="EMBL" id="OSD00157.1"/>
    </source>
</evidence>
<keyword evidence="3" id="KW-1185">Reference proteome</keyword>
<dbReference type="PANTHER" id="PTHR46579:SF1">
    <property type="entry name" value="F5_8 TYPE C DOMAIN-CONTAINING PROTEIN"/>
    <property type="match status" value="1"/>
</dbReference>
<name>A0A1Y2IGD9_TRAC3</name>
<reference evidence="2 3" key="1">
    <citation type="journal article" date="2015" name="Biotechnol. Biofuels">
        <title>Enhanced degradation of softwood versus hardwood by the white-rot fungus Pycnoporus coccineus.</title>
        <authorList>
            <person name="Couturier M."/>
            <person name="Navarro D."/>
            <person name="Chevret D."/>
            <person name="Henrissat B."/>
            <person name="Piumi F."/>
            <person name="Ruiz-Duenas F.J."/>
            <person name="Martinez A.T."/>
            <person name="Grigoriev I.V."/>
            <person name="Riley R."/>
            <person name="Lipzen A."/>
            <person name="Berrin J.G."/>
            <person name="Master E.R."/>
            <person name="Rosso M.N."/>
        </authorList>
    </citation>
    <scope>NUCLEOTIDE SEQUENCE [LARGE SCALE GENOMIC DNA]</scope>
    <source>
        <strain evidence="2 3">BRFM310</strain>
    </source>
</reference>
<dbReference type="AlphaFoldDB" id="A0A1Y2IGD9"/>
<protein>
    <recommendedName>
        <fullName evidence="4">SAP domain-containing protein</fullName>
    </recommendedName>
</protein>
<proteinExistence type="predicted"/>
<dbReference type="STRING" id="1353009.A0A1Y2IGD9"/>
<sequence>MVCLNLPPHLRYLPENIYVAGVIPGPSKPSTVQINHFIALIIDELLEFWDPGVSYTQTAKAPYGRLVRLVVIPLVCDLPAARQVAGLGNFNQLHALCSCCTVRFDDIENTDVDSFPLRSMKAHREAATAWLHANSTAEREQLFKTTGIRYTELLRLPYWNPVLYVVIDSMHNLYLGILQRHIRDFWGINAPPRPSVQVMNVGVDHLLYGSNSDLRSDGKAVLFHLCLDRGIRRAGTVSLLMKNLKQWRQKENLPKPRPAALAPVSPEPPVDSTQSDDRFAHINPADYDAAEKLLRTTKSYSYFTKKTVKDILAKMCYVRGLSSSGTKDMMAQRLWAEDVSVEFPDVAHADDSYDIQRGESPPVLFEPKGSKSSQQKGTVPIILGPPALPGTAALGRETMREYVKDRTRIELPRWVNAAPVAFGTQKHGKLSADQWRTVAVVHLPVTLIRTWGIESGRRLQMLQNFIDIVDAVETFGLLEIDEDEISHAHKQLVKYLEGVKELYKGAKFQVTHHHALHLALFIRLFGPVHSWRAFAFERMNFLLQSVNTNLKFGDLEMTMMMSSCRNANLRPLLDAPPVRSAMPVFVHELERLSTEDRRGMRLDEARRLLHDVAPPKTQHGKGKTITLDDLTFRALLHKLNHEPGSMRYIAESNESDSDSPTLSREARETSKLDISGVFYRPWRTAPGDSNVIFRRPEDGRHCAGRIERIFQHCRKIGNGSTAQESFIVVKELVELKVEDVVHDPYRCFGRVGGWLCYAMYRPEELLLRPDEVLCHFAKTMLGELRIEGQWLCEREGRKWMEKGQEYVHVRPLDRVRESAKLFELRQSAY</sequence>
<dbReference type="Pfam" id="PF02992">
    <property type="entry name" value="Transposase_21"/>
    <property type="match status" value="1"/>
</dbReference>
<accession>A0A1Y2IGD9</accession>
<dbReference type="OrthoDB" id="3269001at2759"/>
<dbReference type="EMBL" id="KZ084121">
    <property type="protein sequence ID" value="OSD00157.1"/>
    <property type="molecule type" value="Genomic_DNA"/>
</dbReference>
<gene>
    <name evidence="2" type="ORF">PYCCODRAFT_1371822</name>
</gene>
<evidence type="ECO:0000256" key="1">
    <source>
        <dbReference type="SAM" id="MobiDB-lite"/>
    </source>
</evidence>
<evidence type="ECO:0008006" key="4">
    <source>
        <dbReference type="Google" id="ProtNLM"/>
    </source>
</evidence>
<dbReference type="InterPro" id="IPR004242">
    <property type="entry name" value="Transposase_21"/>
</dbReference>
<dbReference type="Proteomes" id="UP000193067">
    <property type="component" value="Unassembled WGS sequence"/>
</dbReference>